<feature type="compositionally biased region" description="Polar residues" evidence="1">
    <location>
        <begin position="117"/>
        <end position="126"/>
    </location>
</feature>
<keyword evidence="3" id="KW-1185">Reference proteome</keyword>
<feature type="region of interest" description="Disordered" evidence="1">
    <location>
        <begin position="449"/>
        <end position="470"/>
    </location>
</feature>
<comment type="caution">
    <text evidence="2">The sequence shown here is derived from an EMBL/GenBank/DDBJ whole genome shotgun (WGS) entry which is preliminary data.</text>
</comment>
<gene>
    <name evidence="2" type="ORF">BG011_002435</name>
</gene>
<feature type="region of interest" description="Disordered" evidence="1">
    <location>
        <begin position="384"/>
        <end position="407"/>
    </location>
</feature>
<feature type="compositionally biased region" description="Polar residues" evidence="1">
    <location>
        <begin position="186"/>
        <end position="202"/>
    </location>
</feature>
<dbReference type="OrthoDB" id="2449573at2759"/>
<feature type="region of interest" description="Disordered" evidence="1">
    <location>
        <begin position="102"/>
        <end position="126"/>
    </location>
</feature>
<feature type="compositionally biased region" description="Pro residues" evidence="1">
    <location>
        <begin position="227"/>
        <end position="239"/>
    </location>
</feature>
<proteinExistence type="predicted"/>
<dbReference type="EMBL" id="JAAAJA010000178">
    <property type="protein sequence ID" value="KAG0259698.1"/>
    <property type="molecule type" value="Genomic_DNA"/>
</dbReference>
<feature type="compositionally biased region" description="Polar residues" evidence="1">
    <location>
        <begin position="76"/>
        <end position="86"/>
    </location>
</feature>
<feature type="region of interest" description="Disordered" evidence="1">
    <location>
        <begin position="140"/>
        <end position="315"/>
    </location>
</feature>
<accession>A0A9P6Q4G4</accession>
<feature type="region of interest" description="Disordered" evidence="1">
    <location>
        <begin position="62"/>
        <end position="86"/>
    </location>
</feature>
<feature type="compositionally biased region" description="Acidic residues" evidence="1">
    <location>
        <begin position="293"/>
        <end position="312"/>
    </location>
</feature>
<reference evidence="2" key="1">
    <citation type="journal article" date="2020" name="Fungal Divers.">
        <title>Resolving the Mortierellaceae phylogeny through synthesis of multi-gene phylogenetics and phylogenomics.</title>
        <authorList>
            <person name="Vandepol N."/>
            <person name="Liber J."/>
            <person name="Desiro A."/>
            <person name="Na H."/>
            <person name="Kennedy M."/>
            <person name="Barry K."/>
            <person name="Grigoriev I.V."/>
            <person name="Miller A.N."/>
            <person name="O'Donnell K."/>
            <person name="Stajich J.E."/>
            <person name="Bonito G."/>
        </authorList>
    </citation>
    <scope>NUCLEOTIDE SEQUENCE</scope>
    <source>
        <strain evidence="2">KOD948</strain>
    </source>
</reference>
<feature type="compositionally biased region" description="Pro residues" evidence="1">
    <location>
        <begin position="150"/>
        <end position="160"/>
    </location>
</feature>
<feature type="compositionally biased region" description="Low complexity" evidence="1">
    <location>
        <begin position="62"/>
        <end position="74"/>
    </location>
</feature>
<evidence type="ECO:0000256" key="1">
    <source>
        <dbReference type="SAM" id="MobiDB-lite"/>
    </source>
</evidence>
<evidence type="ECO:0000313" key="3">
    <source>
        <dbReference type="Proteomes" id="UP000726737"/>
    </source>
</evidence>
<protein>
    <submittedName>
        <fullName evidence="2">Uncharacterized protein</fullName>
    </submittedName>
</protein>
<name>A0A9P6Q4G4_9FUNG</name>
<evidence type="ECO:0000313" key="2">
    <source>
        <dbReference type="EMBL" id="KAG0259698.1"/>
    </source>
</evidence>
<dbReference type="AlphaFoldDB" id="A0A9P6Q4G4"/>
<feature type="compositionally biased region" description="Basic and acidic residues" evidence="1">
    <location>
        <begin position="271"/>
        <end position="285"/>
    </location>
</feature>
<sequence length="470" mass="53582">MARTGPPFKSCNKMFKSFPTRYNSSTDSLAVVETQAQGYARRVKALWKRLEEDELIYSARISPRRPSNPSSHLSTAPLSLSSSGVYSQKPTAVHPVRHTYTSFPVQQYPPHSHLTRRPSNSEGNNNAIEADEKSAIKNRIRRASCSQRPSLPPPPPPPLPATTNATTTPSATDNTSTLLWSGPIRTPTNAWSARAQNTTTALQQQQQQQYTDFPEYEPPSWTWDRPSPSPPPSAPPSQAPAPVLSLRQQHRQRQVASAVFTEDDVGQVVGDHGHQGDTCDIEHNNNHRNNNCNDDDDDAEEYKDEDEDDKEEDRELKRHELEALEKELAILGLQRYQYSESHGNLQRQLHQQLLQEQQEQQHQEQQQYQQQYQRQQQYQEIQQQQQQQQRRQRELQNYKPQSRPKQNAVAMVVGGQEGCDDAAIMGVARKVSLRHERSLHAQRHRSMMTTFPGMSPTRSEFIPKVPTLAK</sequence>
<feature type="compositionally biased region" description="Low complexity" evidence="1">
    <location>
        <begin position="161"/>
        <end position="178"/>
    </location>
</feature>
<dbReference type="Proteomes" id="UP000726737">
    <property type="component" value="Unassembled WGS sequence"/>
</dbReference>
<organism evidence="2 3">
    <name type="scientific">Mortierella polycephala</name>
    <dbReference type="NCBI Taxonomy" id="41804"/>
    <lineage>
        <taxon>Eukaryota</taxon>
        <taxon>Fungi</taxon>
        <taxon>Fungi incertae sedis</taxon>
        <taxon>Mucoromycota</taxon>
        <taxon>Mortierellomycotina</taxon>
        <taxon>Mortierellomycetes</taxon>
        <taxon>Mortierellales</taxon>
        <taxon>Mortierellaceae</taxon>
        <taxon>Mortierella</taxon>
    </lineage>
</organism>